<feature type="compositionally biased region" description="Low complexity" evidence="12">
    <location>
        <begin position="149"/>
        <end position="160"/>
    </location>
</feature>
<dbReference type="PANTHER" id="PTHR22883">
    <property type="entry name" value="ZINC FINGER DHHC DOMAIN CONTAINING PROTEIN"/>
    <property type="match status" value="1"/>
</dbReference>
<accession>A0A9P6A233</accession>
<protein>
    <recommendedName>
        <fullName evidence="11">Palmitoyltransferase</fullName>
        <ecNumber evidence="11">2.3.1.225</ecNumber>
    </recommendedName>
</protein>
<dbReference type="GO" id="GO:0005783">
    <property type="term" value="C:endoplasmic reticulum"/>
    <property type="evidence" value="ECO:0007669"/>
    <property type="project" value="TreeGrafter"/>
</dbReference>
<sequence>MDQQIGKQSPRTCCGVIQETKYQVREKRARREGPQSWIALKLTILVAIGIMGYAAYVYIGRFCVPMIRGDPDALGSRALAIVFLVMFSVFYLMMVWTYEKAVITPPGFAKDHVPRSVQPLFSQSPPAVPLDGVAGHQYEATIPTFPLLTDTSPSTRSGTSRTHRTNTRSSLTHTTSPPMPLPPPRTHSQRSHHSVPATHSSQGAQDDIHIPLVPVPSPYESSENNDGLPPLMYSRHPRTTPILLPEYRYCQHDQLVKPTRAHHCRACGTCVLKYDHHCPWIGQCVGARNEKFFMNFLEWAVICCSWLFSTLLGLNVKAHGGIDPQHIVIIALSGLFLLFCAAMLISHVRLILLNQTTVESLRSQNMKEREDRVLSRLHHWWEFRAKHRTKKQWDSKWGRIDYEGNIWSLGSLRANWEAVMGQKWYEWILPIGRSSGDGLSYPVNPRFDQQGRWRRRIEWPKELQGT</sequence>
<evidence type="ECO:0000256" key="2">
    <source>
        <dbReference type="ARBA" id="ARBA00022679"/>
    </source>
</evidence>
<proteinExistence type="inferred from homology"/>
<comment type="domain">
    <text evidence="11">The DHHC domain is required for palmitoyltransferase activity.</text>
</comment>
<evidence type="ECO:0000313" key="14">
    <source>
        <dbReference type="EMBL" id="KAF9497398.1"/>
    </source>
</evidence>
<keyword evidence="8 11" id="KW-0012">Acyltransferase</keyword>
<comment type="subcellular location">
    <subcellularLocation>
        <location evidence="1">Membrane</location>
        <topology evidence="1">Multi-pass membrane protein</topology>
    </subcellularLocation>
</comment>
<keyword evidence="5 11" id="KW-0472">Membrane</keyword>
<evidence type="ECO:0000256" key="7">
    <source>
        <dbReference type="ARBA" id="ARBA00023288"/>
    </source>
</evidence>
<feature type="domain" description="Palmitoyltransferase DHHC" evidence="13">
    <location>
        <begin position="246"/>
        <end position="363"/>
    </location>
</feature>
<dbReference type="OrthoDB" id="1436450at2759"/>
<feature type="transmembrane region" description="Helical" evidence="11">
    <location>
        <begin position="296"/>
        <end position="314"/>
    </location>
</feature>
<reference evidence="14" key="1">
    <citation type="submission" date="2020-11" db="EMBL/GenBank/DDBJ databases">
        <authorList>
            <consortium name="DOE Joint Genome Institute"/>
            <person name="Ahrendt S."/>
            <person name="Riley R."/>
            <person name="Andreopoulos W."/>
            <person name="Labutti K."/>
            <person name="Pangilinan J."/>
            <person name="Ruiz-Duenas F.J."/>
            <person name="Barrasa J.M."/>
            <person name="Sanchez-Garcia M."/>
            <person name="Camarero S."/>
            <person name="Miyauchi S."/>
            <person name="Serrano A."/>
            <person name="Linde D."/>
            <person name="Babiker R."/>
            <person name="Drula E."/>
            <person name="Ayuso-Fernandez I."/>
            <person name="Pacheco R."/>
            <person name="Padilla G."/>
            <person name="Ferreira P."/>
            <person name="Barriuso J."/>
            <person name="Kellner H."/>
            <person name="Castanera R."/>
            <person name="Alfaro M."/>
            <person name="Ramirez L."/>
            <person name="Pisabarro A.G."/>
            <person name="Kuo A."/>
            <person name="Tritt A."/>
            <person name="Lipzen A."/>
            <person name="He G."/>
            <person name="Yan M."/>
            <person name="Ng V."/>
            <person name="Cullen D."/>
            <person name="Martin F."/>
            <person name="Rosso M.-N."/>
            <person name="Henrissat B."/>
            <person name="Hibbett D."/>
            <person name="Martinez A.T."/>
            <person name="Grigoriev I.V."/>
        </authorList>
    </citation>
    <scope>NUCLEOTIDE SEQUENCE</scope>
    <source>
        <strain evidence="14">ATCC 90797</strain>
    </source>
</reference>
<dbReference type="PROSITE" id="PS50216">
    <property type="entry name" value="DHHC"/>
    <property type="match status" value="1"/>
</dbReference>
<dbReference type="GO" id="GO:0005794">
    <property type="term" value="C:Golgi apparatus"/>
    <property type="evidence" value="ECO:0007669"/>
    <property type="project" value="TreeGrafter"/>
</dbReference>
<keyword evidence="6" id="KW-0564">Palmitate</keyword>
<comment type="caution">
    <text evidence="14">The sequence shown here is derived from an EMBL/GenBank/DDBJ whole genome shotgun (WGS) entry which is preliminary data.</text>
</comment>
<evidence type="ECO:0000256" key="3">
    <source>
        <dbReference type="ARBA" id="ARBA00022692"/>
    </source>
</evidence>
<comment type="catalytic activity">
    <reaction evidence="10 11">
        <text>L-cysteinyl-[protein] + hexadecanoyl-CoA = S-hexadecanoyl-L-cysteinyl-[protein] + CoA</text>
        <dbReference type="Rhea" id="RHEA:36683"/>
        <dbReference type="Rhea" id="RHEA-COMP:10131"/>
        <dbReference type="Rhea" id="RHEA-COMP:11032"/>
        <dbReference type="ChEBI" id="CHEBI:29950"/>
        <dbReference type="ChEBI" id="CHEBI:57287"/>
        <dbReference type="ChEBI" id="CHEBI:57379"/>
        <dbReference type="ChEBI" id="CHEBI:74151"/>
        <dbReference type="EC" id="2.3.1.225"/>
    </reaction>
</comment>
<organism evidence="14 15">
    <name type="scientific">Pleurotus eryngii</name>
    <name type="common">Boletus of the steppes</name>
    <dbReference type="NCBI Taxonomy" id="5323"/>
    <lineage>
        <taxon>Eukaryota</taxon>
        <taxon>Fungi</taxon>
        <taxon>Dikarya</taxon>
        <taxon>Basidiomycota</taxon>
        <taxon>Agaricomycotina</taxon>
        <taxon>Agaricomycetes</taxon>
        <taxon>Agaricomycetidae</taxon>
        <taxon>Agaricales</taxon>
        <taxon>Pleurotineae</taxon>
        <taxon>Pleurotaceae</taxon>
        <taxon>Pleurotus</taxon>
    </lineage>
</organism>
<name>A0A9P6A233_PLEER</name>
<feature type="compositionally biased region" description="Low complexity" evidence="12">
    <location>
        <begin position="167"/>
        <end position="176"/>
    </location>
</feature>
<evidence type="ECO:0000256" key="11">
    <source>
        <dbReference type="RuleBase" id="RU079119"/>
    </source>
</evidence>
<comment type="similarity">
    <text evidence="9">Belongs to the DHHC palmitoyltransferase family. PFA5 subfamily.</text>
</comment>
<dbReference type="GO" id="GO:0016020">
    <property type="term" value="C:membrane"/>
    <property type="evidence" value="ECO:0007669"/>
    <property type="project" value="UniProtKB-SubCell"/>
</dbReference>
<evidence type="ECO:0000256" key="1">
    <source>
        <dbReference type="ARBA" id="ARBA00004141"/>
    </source>
</evidence>
<keyword evidence="7" id="KW-0449">Lipoprotein</keyword>
<dbReference type="EC" id="2.3.1.225" evidence="11"/>
<dbReference type="PANTHER" id="PTHR22883:SF23">
    <property type="entry name" value="PALMITOYLTRANSFERASE ZDHHC6"/>
    <property type="match status" value="1"/>
</dbReference>
<evidence type="ECO:0000313" key="15">
    <source>
        <dbReference type="Proteomes" id="UP000807025"/>
    </source>
</evidence>
<dbReference type="Proteomes" id="UP000807025">
    <property type="component" value="Unassembled WGS sequence"/>
</dbReference>
<feature type="transmembrane region" description="Helical" evidence="11">
    <location>
        <begin position="37"/>
        <end position="59"/>
    </location>
</feature>
<feature type="transmembrane region" description="Helical" evidence="11">
    <location>
        <begin position="326"/>
        <end position="345"/>
    </location>
</feature>
<dbReference type="GO" id="GO:0006612">
    <property type="term" value="P:protein targeting to membrane"/>
    <property type="evidence" value="ECO:0007669"/>
    <property type="project" value="TreeGrafter"/>
</dbReference>
<evidence type="ECO:0000256" key="12">
    <source>
        <dbReference type="SAM" id="MobiDB-lite"/>
    </source>
</evidence>
<evidence type="ECO:0000256" key="9">
    <source>
        <dbReference type="ARBA" id="ARBA00038298"/>
    </source>
</evidence>
<dbReference type="AlphaFoldDB" id="A0A9P6A233"/>
<evidence type="ECO:0000256" key="10">
    <source>
        <dbReference type="ARBA" id="ARBA00048048"/>
    </source>
</evidence>
<evidence type="ECO:0000256" key="5">
    <source>
        <dbReference type="ARBA" id="ARBA00023136"/>
    </source>
</evidence>
<keyword evidence="4 11" id="KW-1133">Transmembrane helix</keyword>
<evidence type="ECO:0000256" key="8">
    <source>
        <dbReference type="ARBA" id="ARBA00023315"/>
    </source>
</evidence>
<keyword evidence="3 11" id="KW-0812">Transmembrane</keyword>
<gene>
    <name evidence="14" type="ORF">BDN71DRAFT_1387861</name>
</gene>
<dbReference type="InterPro" id="IPR001594">
    <property type="entry name" value="Palmitoyltrfase_DHHC"/>
</dbReference>
<keyword evidence="15" id="KW-1185">Reference proteome</keyword>
<feature type="region of interest" description="Disordered" evidence="12">
    <location>
        <begin position="145"/>
        <end position="229"/>
    </location>
</feature>
<dbReference type="InterPro" id="IPR039859">
    <property type="entry name" value="PFA4/ZDH16/20/ERF2-like"/>
</dbReference>
<evidence type="ECO:0000259" key="13">
    <source>
        <dbReference type="Pfam" id="PF01529"/>
    </source>
</evidence>
<evidence type="ECO:0000256" key="6">
    <source>
        <dbReference type="ARBA" id="ARBA00023139"/>
    </source>
</evidence>
<dbReference type="EMBL" id="MU154544">
    <property type="protein sequence ID" value="KAF9497398.1"/>
    <property type="molecule type" value="Genomic_DNA"/>
</dbReference>
<dbReference type="GO" id="GO:0019706">
    <property type="term" value="F:protein-cysteine S-palmitoyltransferase activity"/>
    <property type="evidence" value="ECO:0007669"/>
    <property type="project" value="UniProtKB-EC"/>
</dbReference>
<dbReference type="Pfam" id="PF01529">
    <property type="entry name" value="DHHC"/>
    <property type="match status" value="1"/>
</dbReference>
<feature type="transmembrane region" description="Helical" evidence="11">
    <location>
        <begin position="79"/>
        <end position="98"/>
    </location>
</feature>
<evidence type="ECO:0000256" key="4">
    <source>
        <dbReference type="ARBA" id="ARBA00022989"/>
    </source>
</evidence>
<keyword evidence="2 11" id="KW-0808">Transferase</keyword>